<dbReference type="KEGG" id="lrs:PX52LOC_02685"/>
<dbReference type="InterPro" id="IPR016024">
    <property type="entry name" value="ARM-type_fold"/>
</dbReference>
<feature type="compositionally biased region" description="Basic and acidic residues" evidence="1">
    <location>
        <begin position="37"/>
        <end position="46"/>
    </location>
</feature>
<protein>
    <recommendedName>
        <fullName evidence="5">HEAT repeat domain-containing protein</fullName>
    </recommendedName>
</protein>
<sequence>MFGYPCPFCSQRLLAAPERAGQRTICPKCLKPIVIPKPEDDKKPAEEPPPAVDEAEADEVPINSMPAHLDDDPPSPAAQTPMPEARPPARIGPPAGVYPEPIPLQPAPLHHAAAVLVRNPDSVADFAPPAEAYSPTPAPVATPGPKSKPTPEPHFPTPAAFVTPAPLPEPQSFPQQPHYQPPMYPAPGRITGDHPAAAMPTPSVGHNNTGGLVVFNPMDVDGAELAAELTTVISMRMKPPAEPPSDLRLTTGLWIILTACGLALWLFCMMSDVEPLKNVALIGAIELLIGYVWVALAFGRRSTKQGFATLLPPVWVYRAANPPYEPGYRPLRFVVAGAILLTLYVIGPKVQPTLFVLIGFKDPSTQAPEAVVETPLMKLQEAERDKNLAGIREQLAAFGKPESFLSTPPAEKPKVIENLRRLARFDRGEVKEDALRALVTWSPDEAKPLVVAAITSSNEEERAVAYELIPRWNDLDTVKLLVDRLGASKYARPALDTIGSTDRGRQAIEDAMLPLLRKNNTINRLELEMLAGDYGGPRSLEVLEVQAKQSVIHDEFDTLARCIAKIKSRLRP</sequence>
<dbReference type="SUPFAM" id="SSF48371">
    <property type="entry name" value="ARM repeat"/>
    <property type="match status" value="1"/>
</dbReference>
<accession>A0A5C1AAJ5</accession>
<keyword evidence="4" id="KW-1185">Reference proteome</keyword>
<feature type="region of interest" description="Disordered" evidence="1">
    <location>
        <begin position="34"/>
        <end position="103"/>
    </location>
</feature>
<name>A0A5C1AAJ5_9BACT</name>
<feature type="transmembrane region" description="Helical" evidence="2">
    <location>
        <begin position="247"/>
        <end position="267"/>
    </location>
</feature>
<evidence type="ECO:0008006" key="5">
    <source>
        <dbReference type="Google" id="ProtNLM"/>
    </source>
</evidence>
<dbReference type="RefSeq" id="WP_149110532.1">
    <property type="nucleotide sequence ID" value="NZ_CP042425.1"/>
</dbReference>
<dbReference type="Proteomes" id="UP000324974">
    <property type="component" value="Chromosome"/>
</dbReference>
<keyword evidence="2" id="KW-0472">Membrane</keyword>
<evidence type="ECO:0000256" key="2">
    <source>
        <dbReference type="SAM" id="Phobius"/>
    </source>
</evidence>
<feature type="compositionally biased region" description="Pro residues" evidence="1">
    <location>
        <begin position="136"/>
        <end position="153"/>
    </location>
</feature>
<organism evidence="3 4">
    <name type="scientific">Limnoglobus roseus</name>
    <dbReference type="NCBI Taxonomy" id="2598579"/>
    <lineage>
        <taxon>Bacteria</taxon>
        <taxon>Pseudomonadati</taxon>
        <taxon>Planctomycetota</taxon>
        <taxon>Planctomycetia</taxon>
        <taxon>Gemmatales</taxon>
        <taxon>Gemmataceae</taxon>
        <taxon>Limnoglobus</taxon>
    </lineage>
</organism>
<evidence type="ECO:0000313" key="3">
    <source>
        <dbReference type="EMBL" id="QEL15750.1"/>
    </source>
</evidence>
<proteinExistence type="predicted"/>
<evidence type="ECO:0000256" key="1">
    <source>
        <dbReference type="SAM" id="MobiDB-lite"/>
    </source>
</evidence>
<feature type="region of interest" description="Disordered" evidence="1">
    <location>
        <begin position="127"/>
        <end position="153"/>
    </location>
</feature>
<feature type="transmembrane region" description="Helical" evidence="2">
    <location>
        <begin position="279"/>
        <end position="298"/>
    </location>
</feature>
<keyword evidence="2" id="KW-0812">Transmembrane</keyword>
<keyword evidence="2" id="KW-1133">Transmembrane helix</keyword>
<dbReference type="OrthoDB" id="288943at2"/>
<evidence type="ECO:0000313" key="4">
    <source>
        <dbReference type="Proteomes" id="UP000324974"/>
    </source>
</evidence>
<gene>
    <name evidence="3" type="ORF">PX52LOC_02685</name>
</gene>
<dbReference type="InterPro" id="IPR011989">
    <property type="entry name" value="ARM-like"/>
</dbReference>
<dbReference type="EMBL" id="CP042425">
    <property type="protein sequence ID" value="QEL15750.1"/>
    <property type="molecule type" value="Genomic_DNA"/>
</dbReference>
<dbReference type="Gene3D" id="1.25.10.10">
    <property type="entry name" value="Leucine-rich Repeat Variant"/>
    <property type="match status" value="1"/>
</dbReference>
<dbReference type="AlphaFoldDB" id="A0A5C1AAJ5"/>
<reference evidence="4" key="1">
    <citation type="submission" date="2019-08" db="EMBL/GenBank/DDBJ databases">
        <title>Limnoglobus roseus gen. nov., sp. nov., a novel freshwater planctomycete with a giant genome from the family Gemmataceae.</title>
        <authorList>
            <person name="Kulichevskaya I.S."/>
            <person name="Naumoff D.G."/>
            <person name="Miroshnikov K."/>
            <person name="Ivanova A."/>
            <person name="Philippov D.A."/>
            <person name="Hakobyan A."/>
            <person name="Rijpstra I.C."/>
            <person name="Sinninghe Damste J.S."/>
            <person name="Liesack W."/>
            <person name="Dedysh S.N."/>
        </authorList>
    </citation>
    <scope>NUCLEOTIDE SEQUENCE [LARGE SCALE GENOMIC DNA]</scope>
    <source>
        <strain evidence="4">PX52</strain>
    </source>
</reference>